<dbReference type="EMBL" id="BNCQ01000002">
    <property type="protein sequence ID" value="GIL95471.1"/>
    <property type="molecule type" value="Genomic_DNA"/>
</dbReference>
<feature type="compositionally biased region" description="Polar residues" evidence="3">
    <location>
        <begin position="1"/>
        <end position="17"/>
    </location>
</feature>
<proteinExistence type="predicted"/>
<feature type="region of interest" description="Disordered" evidence="3">
    <location>
        <begin position="1"/>
        <end position="33"/>
    </location>
</feature>
<dbReference type="GO" id="GO:0007064">
    <property type="term" value="P:mitotic sister chromatid cohesion"/>
    <property type="evidence" value="ECO:0007669"/>
    <property type="project" value="InterPro"/>
</dbReference>
<comment type="caution">
    <text evidence="4">The sequence shown here is derived from an EMBL/GenBank/DDBJ whole genome shotgun (WGS) entry which is preliminary data.</text>
</comment>
<gene>
    <name evidence="4" type="ORF">Vretimale_1493</name>
</gene>
<dbReference type="PANTHER" id="PTHR12663:SF0">
    <property type="entry name" value="PRECOCIOUS DISSOCIATION OF SISTERS 5, ISOFORM A"/>
    <property type="match status" value="1"/>
</dbReference>
<feature type="non-terminal residue" evidence="4">
    <location>
        <position position="337"/>
    </location>
</feature>
<dbReference type="Proteomes" id="UP000722791">
    <property type="component" value="Unassembled WGS sequence"/>
</dbReference>
<dbReference type="GO" id="GO:0005634">
    <property type="term" value="C:nucleus"/>
    <property type="evidence" value="ECO:0007669"/>
    <property type="project" value="UniProtKB-SubCell"/>
</dbReference>
<dbReference type="GO" id="GO:0006281">
    <property type="term" value="P:DNA repair"/>
    <property type="evidence" value="ECO:0007669"/>
    <property type="project" value="TreeGrafter"/>
</dbReference>
<comment type="subcellular location">
    <subcellularLocation>
        <location evidence="1">Nucleus</location>
    </subcellularLocation>
</comment>
<dbReference type="GO" id="GO:0000785">
    <property type="term" value="C:chromatin"/>
    <property type="evidence" value="ECO:0007669"/>
    <property type="project" value="TreeGrafter"/>
</dbReference>
<dbReference type="InterPro" id="IPR039776">
    <property type="entry name" value="Pds5"/>
</dbReference>
<evidence type="ECO:0000313" key="5">
    <source>
        <dbReference type="Proteomes" id="UP000722791"/>
    </source>
</evidence>
<evidence type="ECO:0000256" key="3">
    <source>
        <dbReference type="SAM" id="MobiDB-lite"/>
    </source>
</evidence>
<evidence type="ECO:0000256" key="2">
    <source>
        <dbReference type="ARBA" id="ARBA00023242"/>
    </source>
</evidence>
<keyword evidence="2" id="KW-0539">Nucleus</keyword>
<name>A0A8J4D9W1_9CHLO</name>
<organism evidence="4 5">
    <name type="scientific">Volvox reticuliferus</name>
    <dbReference type="NCBI Taxonomy" id="1737510"/>
    <lineage>
        <taxon>Eukaryota</taxon>
        <taxon>Viridiplantae</taxon>
        <taxon>Chlorophyta</taxon>
        <taxon>core chlorophytes</taxon>
        <taxon>Chlorophyceae</taxon>
        <taxon>CS clade</taxon>
        <taxon>Chlamydomonadales</taxon>
        <taxon>Volvocaceae</taxon>
        <taxon>Volvox</taxon>
    </lineage>
</organism>
<feature type="compositionally biased region" description="Basic and acidic residues" evidence="3">
    <location>
        <begin position="23"/>
        <end position="33"/>
    </location>
</feature>
<dbReference type="AlphaFoldDB" id="A0A8J4D9W1"/>
<sequence length="337" mass="35579">MQGSSLVETRRATQTLCKMSPKKALDEKKPAPRDTDKYDFDVAVTVSDVELLAGKLKSPGKGRDALAKSFKQLAKALEAAPQDVAALGCAKDSLPLQLLEHATAANADKELSLYGTLCIVYVMRIYAPDVPYSDEQLKEVFELLLGCWAQLAVTGATGTFEICRATLQTFADVKFYILMLDLEDPDLLARTFATLLRAARPENLQVLEGPLMEVLLGIMEEMDQPSQELCDTMLAALAGAAVPAGAGDSGGKGAAPVPQYTAASQRLAARLLTSRDSVLRGAVQREVLSHVRKSLQDAAAPAAAGSGGGRAGKRSMAAASNAIPEGAPCDTFALLIG</sequence>
<reference evidence="4" key="1">
    <citation type="journal article" date="2021" name="Proc. Natl. Acad. Sci. U.S.A.">
        <title>Three genomes in the algal genus Volvox reveal the fate of a haploid sex-determining region after a transition to homothallism.</title>
        <authorList>
            <person name="Yamamoto K."/>
            <person name="Hamaji T."/>
            <person name="Kawai-Toyooka H."/>
            <person name="Matsuzaki R."/>
            <person name="Takahashi F."/>
            <person name="Nishimura Y."/>
            <person name="Kawachi M."/>
            <person name="Noguchi H."/>
            <person name="Minakuchi Y."/>
            <person name="Umen J.G."/>
            <person name="Toyoda A."/>
            <person name="Nozaki H."/>
        </authorList>
    </citation>
    <scope>NUCLEOTIDE SEQUENCE</scope>
    <source>
        <strain evidence="4">NIES-3785</strain>
    </source>
</reference>
<evidence type="ECO:0000256" key="1">
    <source>
        <dbReference type="ARBA" id="ARBA00004123"/>
    </source>
</evidence>
<dbReference type="PANTHER" id="PTHR12663">
    <property type="entry name" value="ANDROGEN INDUCED INHIBITOR OF PROLIFERATION AS3 / PDS5-RELATED"/>
    <property type="match status" value="1"/>
</dbReference>
<dbReference type="Pfam" id="PF20168">
    <property type="entry name" value="PDS5"/>
    <property type="match status" value="1"/>
</dbReference>
<protein>
    <submittedName>
        <fullName evidence="4">Uncharacterized protein</fullName>
    </submittedName>
</protein>
<accession>A0A8J4D9W1</accession>
<evidence type="ECO:0000313" key="4">
    <source>
        <dbReference type="EMBL" id="GIL95471.1"/>
    </source>
</evidence>